<keyword evidence="2" id="KW-1185">Reference proteome</keyword>
<reference evidence="1" key="1">
    <citation type="submission" date="2023-04" db="EMBL/GenBank/DDBJ databases">
        <title>Ambrosiozyma monospora NBRC 10751.</title>
        <authorList>
            <person name="Ichikawa N."/>
            <person name="Sato H."/>
            <person name="Tonouchi N."/>
        </authorList>
    </citation>
    <scope>NUCLEOTIDE SEQUENCE</scope>
    <source>
        <strain evidence="1">NBRC 10751</strain>
    </source>
</reference>
<proteinExistence type="predicted"/>
<comment type="caution">
    <text evidence="1">The sequence shown here is derived from an EMBL/GenBank/DDBJ whole genome shotgun (WGS) entry which is preliminary data.</text>
</comment>
<accession>A0ACB5SSR2</accession>
<dbReference type="EMBL" id="BSXS01000179">
    <property type="protein sequence ID" value="GME71256.1"/>
    <property type="molecule type" value="Genomic_DNA"/>
</dbReference>
<protein>
    <submittedName>
        <fullName evidence="1">Unnamed protein product</fullName>
    </submittedName>
</protein>
<gene>
    <name evidence="1" type="ORF">Amon02_000051700</name>
</gene>
<name>A0ACB5SSR2_AMBMO</name>
<organism evidence="1 2">
    <name type="scientific">Ambrosiozyma monospora</name>
    <name type="common">Yeast</name>
    <name type="synonym">Endomycopsis monosporus</name>
    <dbReference type="NCBI Taxonomy" id="43982"/>
    <lineage>
        <taxon>Eukaryota</taxon>
        <taxon>Fungi</taxon>
        <taxon>Dikarya</taxon>
        <taxon>Ascomycota</taxon>
        <taxon>Saccharomycotina</taxon>
        <taxon>Pichiomycetes</taxon>
        <taxon>Pichiales</taxon>
        <taxon>Pichiaceae</taxon>
        <taxon>Ambrosiozyma</taxon>
    </lineage>
</organism>
<dbReference type="Proteomes" id="UP001165064">
    <property type="component" value="Unassembled WGS sequence"/>
</dbReference>
<sequence length="437" mass="50027">MLLLRPLGGFTPSVIAKRSAPLVSSFLRTSSSTLLQPYHRSNPSSITGSLNLLRLKHHKASSSSHHNPHVKDKKETHIAKQHQQPSQSTPEPLQTSPEHNVSAELYEKKQIINRRIPGEKQQTNEWSDRLPSSLKLEKEAIPTLLPRPGVPEPNKYPLVKMYEYILQKKEPELIYEAEPHKLYFVFCYCFALVFIIYSINAFHIGSTLATNIFNENDDKLTDLQNKLRLAMHSVIVFVCGAIPFMVGCGFLLLPSRLIRRIWYLPGNIAAGKEPFVKFTTHPIFPNRPTPVRIMPLSELNKSMTAKIYSGKGFYGVNDSSFFFFLREKGKWIPWMVDRKGFFWGDGRMFDLLFSKDSIEKVENSKRIDEQYADILKLKKENEDKLKRELGFGWRTKAKAKLLKEDLNKLKSIVGDASIPVVRDDKSKKGTGVQKNDE</sequence>
<evidence type="ECO:0000313" key="2">
    <source>
        <dbReference type="Proteomes" id="UP001165064"/>
    </source>
</evidence>
<evidence type="ECO:0000313" key="1">
    <source>
        <dbReference type="EMBL" id="GME71256.1"/>
    </source>
</evidence>